<comment type="caution">
    <text evidence="1">The sequence shown here is derived from an EMBL/GenBank/DDBJ whole genome shotgun (WGS) entry which is preliminary data.</text>
</comment>
<proteinExistence type="predicted"/>
<dbReference type="AlphaFoldDB" id="A0A9D5BJQ9"/>
<dbReference type="Proteomes" id="UP001058974">
    <property type="component" value="Chromosome 1"/>
</dbReference>
<evidence type="ECO:0000313" key="1">
    <source>
        <dbReference type="EMBL" id="KAI5444865.1"/>
    </source>
</evidence>
<sequence length="72" mass="7888">MHTNPKIEPKPTKALHVGVFQSKAIAGDFPWEITSIGSNITRKCEALAVLGLIGYVIAPTDMLNRRIHGAYE</sequence>
<dbReference type="EMBL" id="JAMSHJ010000001">
    <property type="protein sequence ID" value="KAI5444865.1"/>
    <property type="molecule type" value="Genomic_DNA"/>
</dbReference>
<reference evidence="1 2" key="1">
    <citation type="journal article" date="2022" name="Nat. Genet.">
        <title>Improved pea reference genome and pan-genome highlight genomic features and evolutionary characteristics.</title>
        <authorList>
            <person name="Yang T."/>
            <person name="Liu R."/>
            <person name="Luo Y."/>
            <person name="Hu S."/>
            <person name="Wang D."/>
            <person name="Wang C."/>
            <person name="Pandey M.K."/>
            <person name="Ge S."/>
            <person name="Xu Q."/>
            <person name="Li N."/>
            <person name="Li G."/>
            <person name="Huang Y."/>
            <person name="Saxena R.K."/>
            <person name="Ji Y."/>
            <person name="Li M."/>
            <person name="Yan X."/>
            <person name="He Y."/>
            <person name="Liu Y."/>
            <person name="Wang X."/>
            <person name="Xiang C."/>
            <person name="Varshney R.K."/>
            <person name="Ding H."/>
            <person name="Gao S."/>
            <person name="Zong X."/>
        </authorList>
    </citation>
    <scope>NUCLEOTIDE SEQUENCE [LARGE SCALE GENOMIC DNA]</scope>
    <source>
        <strain evidence="1 2">cv. Zhongwan 6</strain>
    </source>
</reference>
<protein>
    <submittedName>
        <fullName evidence="1">Uncharacterized protein</fullName>
    </submittedName>
</protein>
<keyword evidence="2" id="KW-1185">Reference proteome</keyword>
<dbReference type="Gramene" id="Psat01G0322500-T1">
    <property type="protein sequence ID" value="KAI5444865.1"/>
    <property type="gene ID" value="KIW84_013225"/>
</dbReference>
<organism evidence="1 2">
    <name type="scientific">Pisum sativum</name>
    <name type="common">Garden pea</name>
    <name type="synonym">Lathyrus oleraceus</name>
    <dbReference type="NCBI Taxonomy" id="3888"/>
    <lineage>
        <taxon>Eukaryota</taxon>
        <taxon>Viridiplantae</taxon>
        <taxon>Streptophyta</taxon>
        <taxon>Embryophyta</taxon>
        <taxon>Tracheophyta</taxon>
        <taxon>Spermatophyta</taxon>
        <taxon>Magnoliopsida</taxon>
        <taxon>eudicotyledons</taxon>
        <taxon>Gunneridae</taxon>
        <taxon>Pentapetalae</taxon>
        <taxon>rosids</taxon>
        <taxon>fabids</taxon>
        <taxon>Fabales</taxon>
        <taxon>Fabaceae</taxon>
        <taxon>Papilionoideae</taxon>
        <taxon>50 kb inversion clade</taxon>
        <taxon>NPAAA clade</taxon>
        <taxon>Hologalegina</taxon>
        <taxon>IRL clade</taxon>
        <taxon>Fabeae</taxon>
        <taxon>Lathyrus</taxon>
    </lineage>
</organism>
<accession>A0A9D5BJQ9</accession>
<name>A0A9D5BJQ9_PEA</name>
<gene>
    <name evidence="1" type="ORF">KIW84_013225</name>
</gene>
<evidence type="ECO:0000313" key="2">
    <source>
        <dbReference type="Proteomes" id="UP001058974"/>
    </source>
</evidence>